<feature type="non-terminal residue" evidence="2">
    <location>
        <position position="1"/>
    </location>
</feature>
<dbReference type="EMBL" id="UINC01085565">
    <property type="protein sequence ID" value="SVC33238.1"/>
    <property type="molecule type" value="Genomic_DNA"/>
</dbReference>
<dbReference type="InterPro" id="IPR043738">
    <property type="entry name" value="DUF5683"/>
</dbReference>
<evidence type="ECO:0000313" key="2">
    <source>
        <dbReference type="EMBL" id="SVC33238.1"/>
    </source>
</evidence>
<feature type="domain" description="DUF5683" evidence="1">
    <location>
        <begin position="44"/>
        <end position="153"/>
    </location>
</feature>
<organism evidence="2">
    <name type="scientific">marine metagenome</name>
    <dbReference type="NCBI Taxonomy" id="408172"/>
    <lineage>
        <taxon>unclassified sequences</taxon>
        <taxon>metagenomes</taxon>
        <taxon>ecological metagenomes</taxon>
    </lineage>
</organism>
<protein>
    <recommendedName>
        <fullName evidence="1">DUF5683 domain-containing protein</fullName>
    </recommendedName>
</protein>
<name>A0A382L8K7_9ZZZZ</name>
<accession>A0A382L8K7</accession>
<sequence>LITEMEILAWDILDLTIPTNLVKKRQMGTRAFLESTAFAAVKTKTGALLRSAAFPGLGQLYNDKKIEGYSLLGLEAILIGMTLSNYSAFNSAQTDYNNNLVSYNSASTLDDIAHYRTLVEDADQEMVKRNNNLLLFSSLTTVVWIGNMVHAYLTGPEDEEDDRPDDREAARSISVAYDPNFNRTVLKWEFDL</sequence>
<dbReference type="AlphaFoldDB" id="A0A382L8K7"/>
<proteinExistence type="predicted"/>
<evidence type="ECO:0000259" key="1">
    <source>
        <dbReference type="Pfam" id="PF18935"/>
    </source>
</evidence>
<gene>
    <name evidence="2" type="ORF">METZ01_LOCUS286092</name>
</gene>
<dbReference type="Pfam" id="PF18935">
    <property type="entry name" value="DUF5683"/>
    <property type="match status" value="1"/>
</dbReference>
<reference evidence="2" key="1">
    <citation type="submission" date="2018-05" db="EMBL/GenBank/DDBJ databases">
        <authorList>
            <person name="Lanie J.A."/>
            <person name="Ng W.-L."/>
            <person name="Kazmierczak K.M."/>
            <person name="Andrzejewski T.M."/>
            <person name="Davidsen T.M."/>
            <person name="Wayne K.J."/>
            <person name="Tettelin H."/>
            <person name="Glass J.I."/>
            <person name="Rusch D."/>
            <person name="Podicherti R."/>
            <person name="Tsui H.-C.T."/>
            <person name="Winkler M.E."/>
        </authorList>
    </citation>
    <scope>NUCLEOTIDE SEQUENCE</scope>
</reference>